<dbReference type="EMBL" id="LDAU01000003">
    <property type="protein sequence ID" value="KRX11187.1"/>
    <property type="molecule type" value="Genomic_DNA"/>
</dbReference>
<dbReference type="InterPro" id="IPR036322">
    <property type="entry name" value="WD40_repeat_dom_sf"/>
</dbReference>
<dbReference type="InParanoid" id="A0A0V0R9R1"/>
<dbReference type="AlphaFoldDB" id="A0A0V0R9R1"/>
<feature type="compositionally biased region" description="Basic and acidic residues" evidence="3">
    <location>
        <begin position="761"/>
        <end position="773"/>
    </location>
</feature>
<dbReference type="PANTHER" id="PTHR32215">
    <property type="entry name" value="CILIA- AND FLAGELLA-ASSOCIATED PROTEIN 57"/>
    <property type="match status" value="1"/>
</dbReference>
<dbReference type="OMA" id="FPHCNAV"/>
<dbReference type="Proteomes" id="UP000054937">
    <property type="component" value="Unassembled WGS sequence"/>
</dbReference>
<feature type="region of interest" description="Disordered" evidence="3">
    <location>
        <begin position="747"/>
        <end position="798"/>
    </location>
</feature>
<feature type="compositionally biased region" description="Polar residues" evidence="3">
    <location>
        <begin position="748"/>
        <end position="760"/>
    </location>
</feature>
<dbReference type="Gene3D" id="2.130.10.10">
    <property type="entry name" value="YVTN repeat-like/Quinoprotein amine dehydrogenase"/>
    <property type="match status" value="3"/>
</dbReference>
<dbReference type="PANTHER" id="PTHR32215:SF0">
    <property type="entry name" value="CILIA- AND FLAGELLA-ASSOCIATED PROTEIN 57"/>
    <property type="match status" value="1"/>
</dbReference>
<feature type="compositionally biased region" description="Basic and acidic residues" evidence="3">
    <location>
        <begin position="782"/>
        <end position="798"/>
    </location>
</feature>
<dbReference type="SUPFAM" id="SSF69322">
    <property type="entry name" value="Tricorn protease domain 2"/>
    <property type="match status" value="1"/>
</dbReference>
<dbReference type="SUPFAM" id="SSF50978">
    <property type="entry name" value="WD40 repeat-like"/>
    <property type="match status" value="1"/>
</dbReference>
<dbReference type="SMART" id="SM00320">
    <property type="entry name" value="WD40"/>
    <property type="match status" value="6"/>
</dbReference>
<evidence type="ECO:0000256" key="3">
    <source>
        <dbReference type="SAM" id="MobiDB-lite"/>
    </source>
</evidence>
<protein>
    <submittedName>
        <fullName evidence="4">WD40-repeat-containing domain</fullName>
    </submittedName>
</protein>
<keyword evidence="2" id="KW-0175">Coiled coil</keyword>
<reference evidence="4 5" key="1">
    <citation type="journal article" date="2015" name="Sci. Rep.">
        <title>Genome of the facultative scuticociliatosis pathogen Pseudocohnilembus persalinus provides insight into its virulence through horizontal gene transfer.</title>
        <authorList>
            <person name="Xiong J."/>
            <person name="Wang G."/>
            <person name="Cheng J."/>
            <person name="Tian M."/>
            <person name="Pan X."/>
            <person name="Warren A."/>
            <person name="Jiang C."/>
            <person name="Yuan D."/>
            <person name="Miao W."/>
        </authorList>
    </citation>
    <scope>NUCLEOTIDE SEQUENCE [LARGE SCALE GENOMIC DNA]</scope>
    <source>
        <strain evidence="4">36N120E</strain>
    </source>
</reference>
<name>A0A0V0R9R1_PSEPJ</name>
<feature type="repeat" description="WD" evidence="1">
    <location>
        <begin position="521"/>
        <end position="556"/>
    </location>
</feature>
<dbReference type="PROSITE" id="PS50082">
    <property type="entry name" value="WD_REPEATS_2"/>
    <property type="match status" value="2"/>
</dbReference>
<dbReference type="InterPro" id="IPR015943">
    <property type="entry name" value="WD40/YVTN_repeat-like_dom_sf"/>
</dbReference>
<evidence type="ECO:0000313" key="5">
    <source>
        <dbReference type="Proteomes" id="UP000054937"/>
    </source>
</evidence>
<accession>A0A0V0R9R1</accession>
<organism evidence="4 5">
    <name type="scientific">Pseudocohnilembus persalinus</name>
    <name type="common">Ciliate</name>
    <dbReference type="NCBI Taxonomy" id="266149"/>
    <lineage>
        <taxon>Eukaryota</taxon>
        <taxon>Sar</taxon>
        <taxon>Alveolata</taxon>
        <taxon>Ciliophora</taxon>
        <taxon>Intramacronucleata</taxon>
        <taxon>Oligohymenophorea</taxon>
        <taxon>Scuticociliatia</taxon>
        <taxon>Philasterida</taxon>
        <taxon>Pseudocohnilembidae</taxon>
        <taxon>Pseudocohnilembus</taxon>
    </lineage>
</organism>
<feature type="coiled-coil region" evidence="2">
    <location>
        <begin position="1018"/>
        <end position="1094"/>
    </location>
</feature>
<evidence type="ECO:0000256" key="1">
    <source>
        <dbReference type="PROSITE-ProRule" id="PRU00221"/>
    </source>
</evidence>
<dbReference type="InterPro" id="IPR052993">
    <property type="entry name" value="CFA-57"/>
</dbReference>
<keyword evidence="5" id="KW-1185">Reference proteome</keyword>
<sequence>MLPQVGSSQQIKLKHLFGINSQLKNNLHFIDQEKILFPAGYHAVIQDLKDNTQSFLSGLVEYTGISCLSLSPQKKKLALGLMGSRMEKDDRVLPPAIEIYDVVTNQRKKPALVYQDTAITKWVSIAFASQMQENKYLVSLSGEGEQVIVYWHWEKGQALCAWPLQKEIKPKEIQISYYDPNFITIVGDMVFQCFKKIDSTDDNNKTTSKIDRVQPTLKERPQDLVLDIVCHQWLSCDQSLVACTSDGGIILCKYQNDQVQYKEILKESPNLINQKDKDSSSYITACCAYSKGFIVAAQNLQVFVYKYNNDDVNPFDCVNQIKIKTQGEPIHIQQRITGLAINPNLEDRIIVSLSNNTMYKAELKQQNDFYDMEQPSEQIGLMYHNGPINAMDICIRKPLLATCGQDNTIKIWNYEEKTLELNWVLNTNEEPSALAFHPSGFHLVVALQDKLRLMSINIHQSSKQQMDKNRHYKEISQFKNCKEIKFSNGGQYFAAVNGNMPANVIHIFKFYTGENPPQLIFKAHLQKVRSISWSKDDTVVASCGTDGQVYAWKIDNDLKYDQTGMRVIDAHQKSVQFSSLVMTHGCGGSQNDSEDSRNKKIIVSGNDKKIYEIDMNQQGSTQANMEAHAVDYNIQALAFPSTNKVLFAGIQDVKSSGLIRCYLYPLTSGKCTDYQAHDERGVEKMRVTYDNKWLLSVGKDGCILLFEIKDKDARGQKLSLGYPQPSQEILVTKQDLDDLKHKKEEQLTKLQEVSNSTTNNQKEETDQIKELREQQSQANRQHKVEYENMQEQKKEMEKKYDDDYVKLQDDKNKEMEDLESEMNNQQMQELEKYENAKRLHNLQINKNDTKKQNILLTQGEQAKAEIQAQQNQLEELRNQREKIENDIKKKKRDQEVSLALISQETQREIEELVEKNQKEQQKIAEQTLTAKTEVSFTNKKIEQQQNEQLELEDQRKMYEEEKQSLEEKKKMLNDEINKLKQTILERDKQIGEKEKRIYDLKKRSQELEKFKFVLDHKIKELKRDIAPRQEEIQRMKKDTNELDIKLKDFNKYSNILGSIVDELDQTQQLMQEDISKLRQRIQQQKNKIKNFKNQVYATVQHILDYDKLKESVTNLKDNHAKDFVKNVEIDQNITNEYESQKKYLKKTVNLLKRNLTKDEEIHKQDNIRIIKANVELIRKVNILRAETKNARFNEKTSNSGQQFVSAKERDEIEKRKAVFGNIKQEVDNMAEQLRQLEQEQQQYQYSLQNMQQQQYQQAQQY</sequence>
<gene>
    <name evidence="4" type="ORF">PPERSA_07712</name>
</gene>
<dbReference type="Pfam" id="PF00400">
    <property type="entry name" value="WD40"/>
    <property type="match status" value="2"/>
</dbReference>
<proteinExistence type="predicted"/>
<evidence type="ECO:0000256" key="2">
    <source>
        <dbReference type="SAM" id="Coils"/>
    </source>
</evidence>
<feature type="repeat" description="WD" evidence="1">
    <location>
        <begin position="381"/>
        <end position="422"/>
    </location>
</feature>
<comment type="caution">
    <text evidence="4">The sequence shown here is derived from an EMBL/GenBank/DDBJ whole genome shotgun (WGS) entry which is preliminary data.</text>
</comment>
<evidence type="ECO:0000313" key="4">
    <source>
        <dbReference type="EMBL" id="KRX11187.1"/>
    </source>
</evidence>
<keyword evidence="1" id="KW-0853">WD repeat</keyword>
<feature type="coiled-coil region" evidence="2">
    <location>
        <begin position="1219"/>
        <end position="1253"/>
    </location>
</feature>
<dbReference type="PROSITE" id="PS50294">
    <property type="entry name" value="WD_REPEATS_REGION"/>
    <property type="match status" value="2"/>
</dbReference>
<dbReference type="InterPro" id="IPR001680">
    <property type="entry name" value="WD40_rpt"/>
</dbReference>
<dbReference type="OrthoDB" id="47276at2759"/>